<name>A0ABN9PHF3_9DINO</name>
<gene>
    <name evidence="2" type="ORF">PCOR1329_LOCUS2708</name>
</gene>
<dbReference type="EMBL" id="CAUYUJ010000681">
    <property type="protein sequence ID" value="CAK0791943.1"/>
    <property type="molecule type" value="Genomic_DNA"/>
</dbReference>
<evidence type="ECO:0000313" key="2">
    <source>
        <dbReference type="EMBL" id="CAK0791943.1"/>
    </source>
</evidence>
<evidence type="ECO:0008006" key="4">
    <source>
        <dbReference type="Google" id="ProtNLM"/>
    </source>
</evidence>
<sequence>MAAGAGGVSPLPWQVARDGCGWLVVLGAYNLAIRAYVRRHPKGALSCRVAGGYFNQVVYQYFAAVVGQAVVLPLCWGFAWAGRDRGAPWWFGAQPQCAAGEYLAFSVAYFLSDALANWADTSGVLLLHHAAAVACALLASVAGCWLGLFVSLAMVYEVGSLSWSLSDLGLFPRHAALWTMLVSTLLPMVWVLQGLLASPPRSPAGAFNALVACVAGALRLREVWAAWPRYSAGA</sequence>
<feature type="transmembrane region" description="Helical" evidence="1">
    <location>
        <begin position="131"/>
        <end position="155"/>
    </location>
</feature>
<protein>
    <recommendedName>
        <fullName evidence="4">TLC domain-containing protein</fullName>
    </recommendedName>
</protein>
<keyword evidence="3" id="KW-1185">Reference proteome</keyword>
<feature type="transmembrane region" description="Helical" evidence="1">
    <location>
        <begin position="20"/>
        <end position="37"/>
    </location>
</feature>
<evidence type="ECO:0000313" key="3">
    <source>
        <dbReference type="Proteomes" id="UP001189429"/>
    </source>
</evidence>
<evidence type="ECO:0000256" key="1">
    <source>
        <dbReference type="SAM" id="Phobius"/>
    </source>
</evidence>
<keyword evidence="1" id="KW-1133">Transmembrane helix</keyword>
<feature type="transmembrane region" description="Helical" evidence="1">
    <location>
        <begin position="175"/>
        <end position="192"/>
    </location>
</feature>
<feature type="transmembrane region" description="Helical" evidence="1">
    <location>
        <begin position="58"/>
        <end position="82"/>
    </location>
</feature>
<reference evidence="2" key="1">
    <citation type="submission" date="2023-10" db="EMBL/GenBank/DDBJ databases">
        <authorList>
            <person name="Chen Y."/>
            <person name="Shah S."/>
            <person name="Dougan E. K."/>
            <person name="Thang M."/>
            <person name="Chan C."/>
        </authorList>
    </citation>
    <scope>NUCLEOTIDE SEQUENCE [LARGE SCALE GENOMIC DNA]</scope>
</reference>
<accession>A0ABN9PHF3</accession>
<feature type="non-terminal residue" evidence="2">
    <location>
        <position position="234"/>
    </location>
</feature>
<organism evidence="2 3">
    <name type="scientific">Prorocentrum cordatum</name>
    <dbReference type="NCBI Taxonomy" id="2364126"/>
    <lineage>
        <taxon>Eukaryota</taxon>
        <taxon>Sar</taxon>
        <taxon>Alveolata</taxon>
        <taxon>Dinophyceae</taxon>
        <taxon>Prorocentrales</taxon>
        <taxon>Prorocentraceae</taxon>
        <taxon>Prorocentrum</taxon>
    </lineage>
</organism>
<proteinExistence type="predicted"/>
<keyword evidence="1" id="KW-0472">Membrane</keyword>
<dbReference type="Proteomes" id="UP001189429">
    <property type="component" value="Unassembled WGS sequence"/>
</dbReference>
<comment type="caution">
    <text evidence="2">The sequence shown here is derived from an EMBL/GenBank/DDBJ whole genome shotgun (WGS) entry which is preliminary data.</text>
</comment>
<keyword evidence="1" id="KW-0812">Transmembrane</keyword>